<reference evidence="1" key="1">
    <citation type="submission" date="2023-04" db="EMBL/GenBank/DDBJ databases">
        <title>Ambrosiozyma monospora NBRC 10751.</title>
        <authorList>
            <person name="Ichikawa N."/>
            <person name="Sato H."/>
            <person name="Tonouchi N."/>
        </authorList>
    </citation>
    <scope>NUCLEOTIDE SEQUENCE</scope>
    <source>
        <strain evidence="1">NBRC 10751</strain>
    </source>
</reference>
<gene>
    <name evidence="1" type="ORF">Amon02_000127000</name>
</gene>
<protein>
    <submittedName>
        <fullName evidence="1">Unnamed protein product</fullName>
    </submittedName>
</protein>
<evidence type="ECO:0000313" key="2">
    <source>
        <dbReference type="Proteomes" id="UP001165064"/>
    </source>
</evidence>
<name>A0ACB5SUP2_AMBMO</name>
<organism evidence="1 2">
    <name type="scientific">Ambrosiozyma monospora</name>
    <name type="common">Yeast</name>
    <name type="synonym">Endomycopsis monosporus</name>
    <dbReference type="NCBI Taxonomy" id="43982"/>
    <lineage>
        <taxon>Eukaryota</taxon>
        <taxon>Fungi</taxon>
        <taxon>Dikarya</taxon>
        <taxon>Ascomycota</taxon>
        <taxon>Saccharomycotina</taxon>
        <taxon>Pichiomycetes</taxon>
        <taxon>Pichiales</taxon>
        <taxon>Pichiaceae</taxon>
        <taxon>Ambrosiozyma</taxon>
    </lineage>
</organism>
<dbReference type="Proteomes" id="UP001165064">
    <property type="component" value="Unassembled WGS sequence"/>
</dbReference>
<keyword evidence="2" id="KW-1185">Reference proteome</keyword>
<evidence type="ECO:0000313" key="1">
    <source>
        <dbReference type="EMBL" id="GME73123.1"/>
    </source>
</evidence>
<dbReference type="EMBL" id="BSXS01000597">
    <property type="protein sequence ID" value="GME73123.1"/>
    <property type="molecule type" value="Genomic_DNA"/>
</dbReference>
<proteinExistence type="predicted"/>
<sequence>MNIHIHTKDKPKSIVSIFFGFSAVILLLEFSFNLSKPQYEKDNENELQQLFPFNPKDSVGANPYNPLTTDSRLSIHYPYNTTQIGKRKSKLNRKIPKIIFQSSQDDSIKGSKYEFLSRKWIKMNPTYEYIYESQDQLIESMIDTFRDTVPEVTATLQLLPDKRLRGQFAKYLFLYLNGGTLVDNDVFPRKPVDEWFGSNEDIGYVTTVDSDTINRWKYAKSPDDLVRLKFGTFFMRSKPHHPVLLKYGC</sequence>
<accession>A0ACB5SUP2</accession>
<comment type="caution">
    <text evidence="1">The sequence shown here is derived from an EMBL/GenBank/DDBJ whole genome shotgun (WGS) entry which is preliminary data.</text>
</comment>